<evidence type="ECO:0000313" key="6">
    <source>
        <dbReference type="Proteomes" id="UP000494115"/>
    </source>
</evidence>
<dbReference type="InterPro" id="IPR000683">
    <property type="entry name" value="Gfo/Idh/MocA-like_OxRdtase_N"/>
</dbReference>
<name>A0A6S7ARV8_9BURK</name>
<dbReference type="Proteomes" id="UP000494115">
    <property type="component" value="Unassembled WGS sequence"/>
</dbReference>
<feature type="domain" description="GFO/IDH/MocA-like oxidoreductase" evidence="4">
    <location>
        <begin position="133"/>
        <end position="248"/>
    </location>
</feature>
<dbReference type="GO" id="GO:0102497">
    <property type="term" value="F:scyllo-inositol dehydrogenase (NADP+) activity"/>
    <property type="evidence" value="ECO:0007669"/>
    <property type="project" value="UniProtKB-EC"/>
</dbReference>
<feature type="domain" description="Gfo/Idh/MocA-like oxidoreductase N-terminal" evidence="3">
    <location>
        <begin position="5"/>
        <end position="123"/>
    </location>
</feature>
<dbReference type="PANTHER" id="PTHR22604">
    <property type="entry name" value="OXIDOREDUCTASES"/>
    <property type="match status" value="1"/>
</dbReference>
<dbReference type="InterPro" id="IPR050984">
    <property type="entry name" value="Gfo/Idh/MocA_domain"/>
</dbReference>
<dbReference type="EC" id="1.1.1.371" evidence="5"/>
<dbReference type="AlphaFoldDB" id="A0A6S7ARV8"/>
<comment type="similarity">
    <text evidence="1">Belongs to the Gfo/Idh/MocA family.</text>
</comment>
<dbReference type="GO" id="GO:0000166">
    <property type="term" value="F:nucleotide binding"/>
    <property type="evidence" value="ECO:0007669"/>
    <property type="project" value="InterPro"/>
</dbReference>
<evidence type="ECO:0000259" key="4">
    <source>
        <dbReference type="Pfam" id="PF22725"/>
    </source>
</evidence>
<evidence type="ECO:0000256" key="1">
    <source>
        <dbReference type="ARBA" id="ARBA00010928"/>
    </source>
</evidence>
<keyword evidence="2 5" id="KW-0560">Oxidoreductase</keyword>
<keyword evidence="6" id="KW-1185">Reference proteome</keyword>
<gene>
    <name evidence="5" type="primary">iolU_1</name>
    <name evidence="5" type="ORF">LMG28138_00040</name>
</gene>
<evidence type="ECO:0000259" key="3">
    <source>
        <dbReference type="Pfam" id="PF01408"/>
    </source>
</evidence>
<dbReference type="Pfam" id="PF01408">
    <property type="entry name" value="GFO_IDH_MocA"/>
    <property type="match status" value="1"/>
</dbReference>
<dbReference type="SUPFAM" id="SSF55347">
    <property type="entry name" value="Glyceraldehyde-3-phosphate dehydrogenase-like, C-terminal domain"/>
    <property type="match status" value="1"/>
</dbReference>
<dbReference type="InterPro" id="IPR036291">
    <property type="entry name" value="NAD(P)-bd_dom_sf"/>
</dbReference>
<dbReference type="Gene3D" id="3.30.360.10">
    <property type="entry name" value="Dihydrodipicolinate Reductase, domain 2"/>
    <property type="match status" value="1"/>
</dbReference>
<evidence type="ECO:0000313" key="5">
    <source>
        <dbReference type="EMBL" id="CAB3775904.1"/>
    </source>
</evidence>
<protein>
    <submittedName>
        <fullName evidence="5">Scyllo-inositol 2-dehydrogenase (NADP(+)) IolU</fullName>
        <ecNumber evidence="5">1.1.1.371</ecNumber>
    </submittedName>
</protein>
<dbReference type="RefSeq" id="WP_175102623.1">
    <property type="nucleotide sequence ID" value="NZ_CADIKM010000001.1"/>
</dbReference>
<dbReference type="EMBL" id="CADIKM010000001">
    <property type="protein sequence ID" value="CAB3775904.1"/>
    <property type="molecule type" value="Genomic_DNA"/>
</dbReference>
<dbReference type="Gene3D" id="3.40.50.720">
    <property type="entry name" value="NAD(P)-binding Rossmann-like Domain"/>
    <property type="match status" value="1"/>
</dbReference>
<accession>A0A6S7ARV8</accession>
<dbReference type="SUPFAM" id="SSF51735">
    <property type="entry name" value="NAD(P)-binding Rossmann-fold domains"/>
    <property type="match status" value="1"/>
</dbReference>
<dbReference type="InterPro" id="IPR055170">
    <property type="entry name" value="GFO_IDH_MocA-like_dom"/>
</dbReference>
<dbReference type="PANTHER" id="PTHR22604:SF105">
    <property type="entry name" value="TRANS-1,2-DIHYDROBENZENE-1,2-DIOL DEHYDROGENASE"/>
    <property type="match status" value="1"/>
</dbReference>
<sequence length="326" mass="34956">MGKTIRWGILGAGHIAAQFAQGIQAAPDAELVAVGSRSIDTANRFAERFNIERRHAGYANLVNDANVDVVYIAVPHPLHIEAALLCLDAGKAVLCEKPFTVNVGEAERVIARAREKKRFLMEGLWTRFIPAVVRAKELVDSGAIGRPKMVQADFGAVFGVDDSHRVMDPMLAGGALLDIGIYPISMATFFLGAVEDVQATAAIGHTGVDEQVAVSMRHIGGGVSLSAATILAASPFDTVITGTTGRIRLNGDICRPRGLTITRGDSEERIELPFEGTGFQFEAEHVGECLRAGKTESDLLPLDHTLATMKVLDAARARIGLKYPFE</sequence>
<reference evidence="5 6" key="1">
    <citation type="submission" date="2020-04" db="EMBL/GenBank/DDBJ databases">
        <authorList>
            <person name="De Canck E."/>
        </authorList>
    </citation>
    <scope>NUCLEOTIDE SEQUENCE [LARGE SCALE GENOMIC DNA]</scope>
    <source>
        <strain evidence="5 6">LMG 28138</strain>
    </source>
</reference>
<proteinExistence type="inferred from homology"/>
<dbReference type="Pfam" id="PF22725">
    <property type="entry name" value="GFO_IDH_MocA_C3"/>
    <property type="match status" value="1"/>
</dbReference>
<organism evidence="5 6">
    <name type="scientific">Pararobbsia alpina</name>
    <dbReference type="NCBI Taxonomy" id="621374"/>
    <lineage>
        <taxon>Bacteria</taxon>
        <taxon>Pseudomonadati</taxon>
        <taxon>Pseudomonadota</taxon>
        <taxon>Betaproteobacteria</taxon>
        <taxon>Burkholderiales</taxon>
        <taxon>Burkholderiaceae</taxon>
        <taxon>Pararobbsia</taxon>
    </lineage>
</organism>
<evidence type="ECO:0000256" key="2">
    <source>
        <dbReference type="ARBA" id="ARBA00023002"/>
    </source>
</evidence>